<evidence type="ECO:0000256" key="1">
    <source>
        <dbReference type="ARBA" id="ARBA00022679"/>
    </source>
</evidence>
<evidence type="ECO:0000313" key="4">
    <source>
        <dbReference type="EMBL" id="RAS17735.1"/>
    </source>
</evidence>
<accession>A0A329BIG7</accession>
<evidence type="ECO:0000256" key="2">
    <source>
        <dbReference type="ARBA" id="ARBA00023315"/>
    </source>
</evidence>
<dbReference type="Proteomes" id="UP000248918">
    <property type="component" value="Unassembled WGS sequence"/>
</dbReference>
<dbReference type="InterPro" id="IPR000182">
    <property type="entry name" value="GNAT_dom"/>
</dbReference>
<evidence type="ECO:0000259" key="3">
    <source>
        <dbReference type="PROSITE" id="PS51186"/>
    </source>
</evidence>
<sequence>MNRIDADRLDNPAWEALTSKQARLAAGDGLARRFFPSIAPFAAVERLTGDALEQLADLLAPGESVLLQALTDVSSIAIAAGLRAEKLFDILQMTDAHTMESGDMDDVERLSAADAEDMIALAVKTNPGPFAQRTVETGQYIGLRDKERLIAMAGERMRLDGFVEISAVCVDNNYRGQGIAARLMNILRAEIRKRGDVPFLHVRADNATAIGLYRRMGFEDRRAFALYRLTRG</sequence>
<gene>
    <name evidence="4" type="ORF">BX591_1457</name>
</gene>
<dbReference type="GO" id="GO:0016747">
    <property type="term" value="F:acyltransferase activity, transferring groups other than amino-acyl groups"/>
    <property type="evidence" value="ECO:0007669"/>
    <property type="project" value="InterPro"/>
</dbReference>
<dbReference type="PROSITE" id="PS51186">
    <property type="entry name" value="GNAT"/>
    <property type="match status" value="1"/>
</dbReference>
<proteinExistence type="predicted"/>
<dbReference type="PANTHER" id="PTHR43420">
    <property type="entry name" value="ACETYLTRANSFERASE"/>
    <property type="match status" value="1"/>
</dbReference>
<dbReference type="Gene3D" id="3.40.630.30">
    <property type="match status" value="1"/>
</dbReference>
<protein>
    <submittedName>
        <fullName evidence="4">FR47-like protein</fullName>
    </submittedName>
</protein>
<dbReference type="PANTHER" id="PTHR43420:SF3">
    <property type="entry name" value="N-ACETYLTRANSFERASE DOMAIN-CONTAINING PROTEIN"/>
    <property type="match status" value="1"/>
</dbReference>
<keyword evidence="2" id="KW-0012">Acyltransferase</keyword>
<dbReference type="AlphaFoldDB" id="A0A329BIG7"/>
<dbReference type="OrthoDB" id="9796919at2"/>
<dbReference type="InterPro" id="IPR050680">
    <property type="entry name" value="YpeA/RimI_acetyltransf"/>
</dbReference>
<dbReference type="CDD" id="cd04301">
    <property type="entry name" value="NAT_SF"/>
    <property type="match status" value="1"/>
</dbReference>
<keyword evidence="1" id="KW-0808">Transferase</keyword>
<comment type="caution">
    <text evidence="4">The sequence shown here is derived from an EMBL/GenBank/DDBJ whole genome shotgun (WGS) entry which is preliminary data.</text>
</comment>
<dbReference type="EMBL" id="QLTK01000045">
    <property type="protein sequence ID" value="RAS17735.1"/>
    <property type="molecule type" value="Genomic_DNA"/>
</dbReference>
<dbReference type="InterPro" id="IPR013653">
    <property type="entry name" value="GCN5-like_dom"/>
</dbReference>
<dbReference type="Pfam" id="PF08445">
    <property type="entry name" value="FR47"/>
    <property type="match status" value="1"/>
</dbReference>
<organism evidence="4 5">
    <name type="scientific">Paraburkholderia bryophila</name>
    <dbReference type="NCBI Taxonomy" id="420952"/>
    <lineage>
        <taxon>Bacteria</taxon>
        <taxon>Pseudomonadati</taxon>
        <taxon>Pseudomonadota</taxon>
        <taxon>Betaproteobacteria</taxon>
        <taxon>Burkholderiales</taxon>
        <taxon>Burkholderiaceae</taxon>
        <taxon>Paraburkholderia</taxon>
    </lineage>
</organism>
<evidence type="ECO:0000313" key="5">
    <source>
        <dbReference type="Proteomes" id="UP000248918"/>
    </source>
</evidence>
<dbReference type="SUPFAM" id="SSF55729">
    <property type="entry name" value="Acyl-CoA N-acyltransferases (Nat)"/>
    <property type="match status" value="1"/>
</dbReference>
<dbReference type="InterPro" id="IPR016181">
    <property type="entry name" value="Acyl_CoA_acyltransferase"/>
</dbReference>
<feature type="domain" description="N-acetyltransferase" evidence="3">
    <location>
        <begin position="105"/>
        <end position="232"/>
    </location>
</feature>
<reference evidence="4 5" key="1">
    <citation type="submission" date="2018-06" db="EMBL/GenBank/DDBJ databases">
        <title>Genomic Encyclopedia of Type Strains, Phase III (KMG-III): the genomes of soil and plant-associated and newly described type strains.</title>
        <authorList>
            <person name="Whitman W."/>
        </authorList>
    </citation>
    <scope>NUCLEOTIDE SEQUENCE [LARGE SCALE GENOMIC DNA]</scope>
    <source>
        <strain evidence="4 5">LMG 23644</strain>
    </source>
</reference>
<name>A0A329BIG7_9BURK</name>